<organism evidence="1">
    <name type="scientific">hydrothermal vent metagenome</name>
    <dbReference type="NCBI Taxonomy" id="652676"/>
    <lineage>
        <taxon>unclassified sequences</taxon>
        <taxon>metagenomes</taxon>
        <taxon>ecological metagenomes</taxon>
    </lineage>
</organism>
<sequence length="178" mass="20372">MPFILKQDISYASKGVAVINEEKDFDFYIERFGSGCMAQQKLDIKDREYTCSLFGLGDGKFINPTCLRRELSQEGATKKALNVKVDATLLDTMTKICNKCHFEGPTNLQFIEFEGKYLLLEINGRVSSSTSMRELFGINEAEMCIDHYLMNMEPETKNQRYGTIMRYIGDAYFDSNTL</sequence>
<evidence type="ECO:0000313" key="1">
    <source>
        <dbReference type="EMBL" id="SFZ97662.1"/>
    </source>
</evidence>
<dbReference type="Gene3D" id="3.30.470.20">
    <property type="entry name" value="ATP-grasp fold, B domain"/>
    <property type="match status" value="1"/>
</dbReference>
<accession>A0A1W1EC99</accession>
<dbReference type="AlphaFoldDB" id="A0A1W1EC99"/>
<protein>
    <submittedName>
        <fullName evidence="1">ATP-grasp enzyme-like protein</fullName>
    </submittedName>
</protein>
<dbReference type="EMBL" id="FPKX01000011">
    <property type="protein sequence ID" value="SFZ97662.1"/>
    <property type="molecule type" value="Genomic_DNA"/>
</dbReference>
<gene>
    <name evidence="1" type="ORF">MNB_SV-5-1261</name>
</gene>
<name>A0A1W1EC99_9ZZZZ</name>
<dbReference type="SUPFAM" id="SSF56059">
    <property type="entry name" value="Glutathione synthetase ATP-binding domain-like"/>
    <property type="match status" value="1"/>
</dbReference>
<reference evidence="1" key="1">
    <citation type="submission" date="2016-10" db="EMBL/GenBank/DDBJ databases">
        <authorList>
            <person name="de Groot N.N."/>
        </authorList>
    </citation>
    <scope>NUCLEOTIDE SEQUENCE</scope>
</reference>
<proteinExistence type="predicted"/>
<dbReference type="Pfam" id="PF15632">
    <property type="entry name" value="ATPgrasp_Ter"/>
    <property type="match status" value="1"/>
</dbReference>